<protein>
    <submittedName>
        <fullName evidence="1">Uncharacterized protein</fullName>
    </submittedName>
</protein>
<evidence type="ECO:0000313" key="1">
    <source>
        <dbReference type="EMBL" id="RIY05204.1"/>
    </source>
</evidence>
<reference evidence="1 2" key="1">
    <citation type="submission" date="2018-09" db="EMBL/GenBank/DDBJ databases">
        <authorList>
            <person name="Zeman M."/>
            <person name="Pardy F."/>
        </authorList>
    </citation>
    <scope>NUCLEOTIDE SEQUENCE [LARGE SCALE GENOMIC DNA]</scope>
    <source>
        <strain evidence="1 2">CCM 8852</strain>
    </source>
</reference>
<evidence type="ECO:0000313" key="2">
    <source>
        <dbReference type="Proteomes" id="UP000284250"/>
    </source>
</evidence>
<reference evidence="1 2" key="2">
    <citation type="submission" date="2019-01" db="EMBL/GenBank/DDBJ databases">
        <title>Hymenobacter humicola sp. nov., isolated from soils in Antarctica.</title>
        <authorList>
            <person name="Sedlacek I."/>
            <person name="Holochova P."/>
            <person name="Kralova S."/>
            <person name="Pantucek R."/>
            <person name="Stankova E."/>
            <person name="Vrbovska V."/>
            <person name="Kristofova L."/>
            <person name="Svec P."/>
            <person name="Busse H.-J."/>
        </authorList>
    </citation>
    <scope>NUCLEOTIDE SEQUENCE [LARGE SCALE GENOMIC DNA]</scope>
    <source>
        <strain evidence="1 2">CCM 8852</strain>
    </source>
</reference>
<dbReference type="RefSeq" id="WP_119657744.1">
    <property type="nucleotide sequence ID" value="NZ_JBHUOI010000045.1"/>
</dbReference>
<name>A0A418QJ75_9BACT</name>
<dbReference type="EMBL" id="QYCN01000063">
    <property type="protein sequence ID" value="RIY05204.1"/>
    <property type="molecule type" value="Genomic_DNA"/>
</dbReference>
<keyword evidence="2" id="KW-1185">Reference proteome</keyword>
<comment type="caution">
    <text evidence="1">The sequence shown here is derived from an EMBL/GenBank/DDBJ whole genome shotgun (WGS) entry which is preliminary data.</text>
</comment>
<organism evidence="1 2">
    <name type="scientific">Hymenobacter rubripertinctus</name>
    <dbReference type="NCBI Taxonomy" id="2029981"/>
    <lineage>
        <taxon>Bacteria</taxon>
        <taxon>Pseudomonadati</taxon>
        <taxon>Bacteroidota</taxon>
        <taxon>Cytophagia</taxon>
        <taxon>Cytophagales</taxon>
        <taxon>Hymenobacteraceae</taxon>
        <taxon>Hymenobacter</taxon>
    </lineage>
</organism>
<proteinExistence type="predicted"/>
<gene>
    <name evidence="1" type="ORF">D0T11_20815</name>
</gene>
<sequence>MAYSVNVLTTVADCDKLLADSESELKALRHRSTNLDYARDSTSEAATETQATLTSLDAEIQNLTTLIPTLAEGTKSRKSSEVDLRTAIYRRAKLTDKQEARGPVALLTRERDLAETEAQIAEITAFVAAINARKAAL</sequence>
<dbReference type="AlphaFoldDB" id="A0A418QJ75"/>
<dbReference type="OrthoDB" id="884544at2"/>
<accession>A0A418QJ75</accession>
<dbReference type="Proteomes" id="UP000284250">
    <property type="component" value="Unassembled WGS sequence"/>
</dbReference>